<dbReference type="EMBL" id="MU001689">
    <property type="protein sequence ID" value="KAF2454881.1"/>
    <property type="molecule type" value="Genomic_DNA"/>
</dbReference>
<feature type="compositionally biased region" description="Basic and acidic residues" evidence="1">
    <location>
        <begin position="44"/>
        <end position="73"/>
    </location>
</feature>
<feature type="transmembrane region" description="Helical" evidence="2">
    <location>
        <begin position="237"/>
        <end position="259"/>
    </location>
</feature>
<feature type="compositionally biased region" description="Low complexity" evidence="1">
    <location>
        <begin position="463"/>
        <end position="485"/>
    </location>
</feature>
<feature type="region of interest" description="Disordered" evidence="1">
    <location>
        <begin position="385"/>
        <end position="414"/>
    </location>
</feature>
<keyword evidence="2" id="KW-1133">Transmembrane helix</keyword>
<keyword evidence="4" id="KW-1185">Reference proteome</keyword>
<feature type="region of interest" description="Disordered" evidence="1">
    <location>
        <begin position="427"/>
        <end position="531"/>
    </location>
</feature>
<gene>
    <name evidence="3" type="ORF">BDY21DRAFT_423417</name>
</gene>
<reference evidence="3" key="1">
    <citation type="journal article" date="2020" name="Stud. Mycol.">
        <title>101 Dothideomycetes genomes: a test case for predicting lifestyles and emergence of pathogens.</title>
        <authorList>
            <person name="Haridas S."/>
            <person name="Albert R."/>
            <person name="Binder M."/>
            <person name="Bloem J."/>
            <person name="Labutti K."/>
            <person name="Salamov A."/>
            <person name="Andreopoulos B."/>
            <person name="Baker S."/>
            <person name="Barry K."/>
            <person name="Bills G."/>
            <person name="Bluhm B."/>
            <person name="Cannon C."/>
            <person name="Castanera R."/>
            <person name="Culley D."/>
            <person name="Daum C."/>
            <person name="Ezra D."/>
            <person name="Gonzalez J."/>
            <person name="Henrissat B."/>
            <person name="Kuo A."/>
            <person name="Liang C."/>
            <person name="Lipzen A."/>
            <person name="Lutzoni F."/>
            <person name="Magnuson J."/>
            <person name="Mondo S."/>
            <person name="Nolan M."/>
            <person name="Ohm R."/>
            <person name="Pangilinan J."/>
            <person name="Park H.-J."/>
            <person name="Ramirez L."/>
            <person name="Alfaro M."/>
            <person name="Sun H."/>
            <person name="Tritt A."/>
            <person name="Yoshinaga Y."/>
            <person name="Zwiers L.-H."/>
            <person name="Turgeon B."/>
            <person name="Goodwin S."/>
            <person name="Spatafora J."/>
            <person name="Crous P."/>
            <person name="Grigoriev I."/>
        </authorList>
    </citation>
    <scope>NUCLEOTIDE SEQUENCE</scope>
    <source>
        <strain evidence="3">ATCC 16933</strain>
    </source>
</reference>
<name>A0A6A6NT00_9PEZI</name>
<protein>
    <submittedName>
        <fullName evidence="3">Uncharacterized protein</fullName>
    </submittedName>
</protein>
<feature type="compositionally biased region" description="Pro residues" evidence="1">
    <location>
        <begin position="433"/>
        <end position="446"/>
    </location>
</feature>
<evidence type="ECO:0000256" key="1">
    <source>
        <dbReference type="SAM" id="MobiDB-lite"/>
    </source>
</evidence>
<feature type="region of interest" description="Disordered" evidence="1">
    <location>
        <begin position="14"/>
        <end position="87"/>
    </location>
</feature>
<sequence>MGRQAYMLRMALGRSAFELPVPSVQDTGPERQDDSEQPSGQRGGPREERGRSEQSDSTDRLGHYVQLYDERGHPYNPRTRQAARDMRRAQNDVLAAVGVCVRTSPLKSRSQSQDEIDPEVYDLVEWEGVAGGLVGTGAAIAEDSCNWWIATIAKNILTFDINWPLKTTFANVIRGSFRSQTLPSFFTAGLPVYILTLITNDGMQWAGLASELFDDFLLHSQQLSRKSRNLLMKCRPLLYAFVYMFMEVTFTPLLVHAILQQLHLIPTRPLFPPLRSFIPFSSNSIIQPIPTPRIFTSGSLIEWLKAVSLSPFFLLHLNRQLTVYLHDTINSVLQASILLPDNPDPYSVELLKDRRIFHSPPRRHELADRFISFLGWGRPRPANVHLPPRFPLPPVQPQAPPQPPPTAAPNGIAAPNIPVSEELLSASHAAAPPSTPAPAPPAPLQIPSPTTNPQTDAAVPTDTQPQATRTTSPSSAPPRRATSTPLSHLPRSRTDPPTPPGEPTWGAPPSPVSSTTPEDPPNPDDATIRISSGNIQSGTVNLEIALPDEQLAAIAAAAAAYGEGEQVFMGGPVDPSYTRR</sequence>
<evidence type="ECO:0000313" key="3">
    <source>
        <dbReference type="EMBL" id="KAF2454881.1"/>
    </source>
</evidence>
<evidence type="ECO:0000256" key="2">
    <source>
        <dbReference type="SAM" id="Phobius"/>
    </source>
</evidence>
<feature type="compositionally biased region" description="Pro residues" evidence="1">
    <location>
        <begin position="496"/>
        <end position="511"/>
    </location>
</feature>
<feature type="compositionally biased region" description="Pro residues" evidence="1">
    <location>
        <begin position="388"/>
        <end position="407"/>
    </location>
</feature>
<dbReference type="Proteomes" id="UP000799766">
    <property type="component" value="Unassembled WGS sequence"/>
</dbReference>
<dbReference type="OrthoDB" id="5383784at2759"/>
<accession>A0A6A6NT00</accession>
<dbReference type="AlphaFoldDB" id="A0A6A6NT00"/>
<feature type="non-terminal residue" evidence="3">
    <location>
        <position position="580"/>
    </location>
</feature>
<keyword evidence="2" id="KW-0472">Membrane</keyword>
<evidence type="ECO:0000313" key="4">
    <source>
        <dbReference type="Proteomes" id="UP000799766"/>
    </source>
</evidence>
<organism evidence="3 4">
    <name type="scientific">Lineolata rhizophorae</name>
    <dbReference type="NCBI Taxonomy" id="578093"/>
    <lineage>
        <taxon>Eukaryota</taxon>
        <taxon>Fungi</taxon>
        <taxon>Dikarya</taxon>
        <taxon>Ascomycota</taxon>
        <taxon>Pezizomycotina</taxon>
        <taxon>Dothideomycetes</taxon>
        <taxon>Dothideomycetes incertae sedis</taxon>
        <taxon>Lineolatales</taxon>
        <taxon>Lineolataceae</taxon>
        <taxon>Lineolata</taxon>
    </lineage>
</organism>
<proteinExistence type="predicted"/>
<keyword evidence="2" id="KW-0812">Transmembrane</keyword>